<feature type="domain" description="AMP-dependent synthetase/ligase" evidence="1">
    <location>
        <begin position="21"/>
        <end position="378"/>
    </location>
</feature>
<dbReference type="PANTHER" id="PTHR43767">
    <property type="entry name" value="LONG-CHAIN-FATTY-ACID--COA LIGASE"/>
    <property type="match status" value="1"/>
</dbReference>
<dbReference type="InterPro" id="IPR050237">
    <property type="entry name" value="ATP-dep_AMP-bd_enzyme"/>
</dbReference>
<comment type="caution">
    <text evidence="3">The sequence shown here is derived from an EMBL/GenBank/DDBJ whole genome shotgun (WGS) entry which is preliminary data.</text>
</comment>
<dbReference type="AlphaFoldDB" id="A0A2N5X427"/>
<evidence type="ECO:0000259" key="1">
    <source>
        <dbReference type="Pfam" id="PF00501"/>
    </source>
</evidence>
<proteinExistence type="predicted"/>
<dbReference type="InterPro" id="IPR020845">
    <property type="entry name" value="AMP-binding_CS"/>
</dbReference>
<protein>
    <submittedName>
        <fullName evidence="3">Acyl-CoA synthetase</fullName>
    </submittedName>
</protein>
<sequence length="526" mass="57259">MNPEILYQQPLMPQLLVEGLNRFNDEPCLYLGDKVASYRDVREQTSQLVQALQSKGLGIGSRVAVISANRPEVLSNIAAMQLTGCIGTPLHPLGSVDDHAYVLEAAEIDTLVFDPSVFSEVAKALQAKVPKLKNLLAFGPTEVGEDYLAMAASFDPQPLQAPDIGPEDIASVMFTGGTTGKPKGVMSPHRVSATMTQIQMAEWEFPEELRMLIATPLSHAAAAFFIPVLQNGGAFYVMQGFGIDDFFDMVRDHKITCTMLVPVMLYFLLDSPRATDGSMDSMETIFYGASPISPARLQEGLEKWGQIFYQFFGQSECPMVIANMRRADHDLSKPQRLASCGRPTPWVHVALLDADCNPVPPGEPGEICVRGPLVMQGYKDMPEQTAEAFAGDWMHTGDVGRLDEDGFLYIVDRTKDMIVTGGFNVFPREVEDVLATHESVAQVAVVGVPDEQWGEAVKAVVVPRPGVEGSDELAAELQALVKDRKGSVQAPKSVDFVTGIPLTPVGKPDKKAVKAQYWEGSERSVG</sequence>
<organism evidence="3 4">
    <name type="scientific">Pseudohalioglobus lutimaris</name>
    <dbReference type="NCBI Taxonomy" id="1737061"/>
    <lineage>
        <taxon>Bacteria</taxon>
        <taxon>Pseudomonadati</taxon>
        <taxon>Pseudomonadota</taxon>
        <taxon>Gammaproteobacteria</taxon>
        <taxon>Cellvibrionales</taxon>
        <taxon>Halieaceae</taxon>
        <taxon>Pseudohalioglobus</taxon>
    </lineage>
</organism>
<keyword evidence="4" id="KW-1185">Reference proteome</keyword>
<dbReference type="SUPFAM" id="SSF56801">
    <property type="entry name" value="Acetyl-CoA synthetase-like"/>
    <property type="match status" value="1"/>
</dbReference>
<dbReference type="Pfam" id="PF00501">
    <property type="entry name" value="AMP-binding"/>
    <property type="match status" value="1"/>
</dbReference>
<dbReference type="InterPro" id="IPR000873">
    <property type="entry name" value="AMP-dep_synth/lig_dom"/>
</dbReference>
<reference evidence="3 4" key="1">
    <citation type="submission" date="2018-01" db="EMBL/GenBank/DDBJ databases">
        <title>The draft genome sequence of Halioglobus lutimaris HF004.</title>
        <authorList>
            <person name="Du Z.-J."/>
            <person name="Shi M.-J."/>
        </authorList>
    </citation>
    <scope>NUCLEOTIDE SEQUENCE [LARGE SCALE GENOMIC DNA]</scope>
    <source>
        <strain evidence="3 4">HF004</strain>
    </source>
</reference>
<dbReference type="InterPro" id="IPR025110">
    <property type="entry name" value="AMP-bd_C"/>
</dbReference>
<dbReference type="Gene3D" id="3.40.50.12780">
    <property type="entry name" value="N-terminal domain of ligase-like"/>
    <property type="match status" value="1"/>
</dbReference>
<name>A0A2N5X427_9GAMM</name>
<evidence type="ECO:0000259" key="2">
    <source>
        <dbReference type="Pfam" id="PF13193"/>
    </source>
</evidence>
<dbReference type="RefSeq" id="WP_076000017.1">
    <property type="nucleotide sequence ID" value="NZ_PKUS01000008.1"/>
</dbReference>
<dbReference type="PROSITE" id="PS00455">
    <property type="entry name" value="AMP_BINDING"/>
    <property type="match status" value="1"/>
</dbReference>
<dbReference type="Pfam" id="PF13193">
    <property type="entry name" value="AMP-binding_C"/>
    <property type="match status" value="1"/>
</dbReference>
<gene>
    <name evidence="3" type="ORF">C0039_09305</name>
</gene>
<dbReference type="GO" id="GO:0016877">
    <property type="term" value="F:ligase activity, forming carbon-sulfur bonds"/>
    <property type="evidence" value="ECO:0007669"/>
    <property type="project" value="UniProtKB-ARBA"/>
</dbReference>
<dbReference type="OrthoDB" id="9047442at2"/>
<accession>A0A2N5X427</accession>
<evidence type="ECO:0000313" key="3">
    <source>
        <dbReference type="EMBL" id="PLW69246.1"/>
    </source>
</evidence>
<feature type="domain" description="AMP-binding enzyme C-terminal" evidence="2">
    <location>
        <begin position="429"/>
        <end position="507"/>
    </location>
</feature>
<dbReference type="InterPro" id="IPR045851">
    <property type="entry name" value="AMP-bd_C_sf"/>
</dbReference>
<dbReference type="Gene3D" id="3.30.300.30">
    <property type="match status" value="1"/>
</dbReference>
<dbReference type="Proteomes" id="UP000235005">
    <property type="component" value="Unassembled WGS sequence"/>
</dbReference>
<dbReference type="PANTHER" id="PTHR43767:SF7">
    <property type="entry name" value="MEDIUM_LONG-CHAIN-FATTY-ACID--COA LIGASE FADD8"/>
    <property type="match status" value="1"/>
</dbReference>
<dbReference type="EMBL" id="PKUS01000008">
    <property type="protein sequence ID" value="PLW69246.1"/>
    <property type="molecule type" value="Genomic_DNA"/>
</dbReference>
<dbReference type="InterPro" id="IPR042099">
    <property type="entry name" value="ANL_N_sf"/>
</dbReference>
<evidence type="ECO:0000313" key="4">
    <source>
        <dbReference type="Proteomes" id="UP000235005"/>
    </source>
</evidence>